<feature type="transmembrane region" description="Helical" evidence="1">
    <location>
        <begin position="48"/>
        <end position="65"/>
    </location>
</feature>
<sequence>MSLDTPAKVPAKHGFLPITTNLFDRIFIAVVLFVAIHLFWMRFVEQSLSLYFATAISVVVGAIVIKRG</sequence>
<name>A0ABV2R4X0_9HYPH</name>
<organism evidence="2 3">
    <name type="scientific">Kaistia defluvii</name>
    <dbReference type="NCBI Taxonomy" id="410841"/>
    <lineage>
        <taxon>Bacteria</taxon>
        <taxon>Pseudomonadati</taxon>
        <taxon>Pseudomonadota</taxon>
        <taxon>Alphaproteobacteria</taxon>
        <taxon>Hyphomicrobiales</taxon>
        <taxon>Kaistiaceae</taxon>
        <taxon>Kaistia</taxon>
    </lineage>
</organism>
<dbReference type="EMBL" id="JBEPSM010000004">
    <property type="protein sequence ID" value="MET4636336.1"/>
    <property type="molecule type" value="Genomic_DNA"/>
</dbReference>
<feature type="transmembrane region" description="Helical" evidence="1">
    <location>
        <begin position="22"/>
        <end position="42"/>
    </location>
</feature>
<dbReference type="InterPro" id="IPR018678">
    <property type="entry name" value="DUF2160_TM"/>
</dbReference>
<evidence type="ECO:0000313" key="2">
    <source>
        <dbReference type="EMBL" id="MET4636336.1"/>
    </source>
</evidence>
<dbReference type="RefSeq" id="WP_354553891.1">
    <property type="nucleotide sequence ID" value="NZ_JBEPSM010000004.1"/>
</dbReference>
<accession>A0ABV2R4X0</accession>
<keyword evidence="1" id="KW-1133">Transmembrane helix</keyword>
<evidence type="ECO:0000256" key="1">
    <source>
        <dbReference type="SAM" id="Phobius"/>
    </source>
</evidence>
<dbReference type="Pfam" id="PF09928">
    <property type="entry name" value="DUF2160"/>
    <property type="match status" value="1"/>
</dbReference>
<keyword evidence="3" id="KW-1185">Reference proteome</keyword>
<reference evidence="2 3" key="1">
    <citation type="submission" date="2024-06" db="EMBL/GenBank/DDBJ databases">
        <title>Sorghum-associated microbial communities from plants grown in Nebraska, USA.</title>
        <authorList>
            <person name="Schachtman D."/>
        </authorList>
    </citation>
    <scope>NUCLEOTIDE SEQUENCE [LARGE SCALE GENOMIC DNA]</scope>
    <source>
        <strain evidence="2 3">3207</strain>
    </source>
</reference>
<keyword evidence="1" id="KW-0472">Membrane</keyword>
<protein>
    <submittedName>
        <fullName evidence="2">Small integral membrane protein</fullName>
    </submittedName>
</protein>
<dbReference type="Proteomes" id="UP001549321">
    <property type="component" value="Unassembled WGS sequence"/>
</dbReference>
<evidence type="ECO:0000313" key="3">
    <source>
        <dbReference type="Proteomes" id="UP001549321"/>
    </source>
</evidence>
<keyword evidence="1" id="KW-0812">Transmembrane</keyword>
<comment type="caution">
    <text evidence="2">The sequence shown here is derived from an EMBL/GenBank/DDBJ whole genome shotgun (WGS) entry which is preliminary data.</text>
</comment>
<proteinExistence type="predicted"/>
<gene>
    <name evidence="2" type="ORF">ABIE08_004294</name>
</gene>